<feature type="coiled-coil region" evidence="3">
    <location>
        <begin position="1026"/>
        <end position="1060"/>
    </location>
</feature>
<feature type="domain" description="Calponin-homology (CH)" evidence="4">
    <location>
        <begin position="141"/>
        <end position="247"/>
    </location>
</feature>
<dbReference type="PROSITE" id="PS00019">
    <property type="entry name" value="ACTININ_1"/>
    <property type="match status" value="1"/>
</dbReference>
<dbReference type="SMART" id="SM00150">
    <property type="entry name" value="SPEC"/>
    <property type="match status" value="4"/>
</dbReference>
<sequence>MAFTLNLNKSEFDATLQIKAVERQEFQRRVFQNWINGRLKNFPDSVQVNDLFKDLRDGTTLLKLLEVLTGRKLKPVKGNMRLHHVNNHNNALNVLREYNVKLIGIHANSLVDGDQLTTMGLCWNIMYRFQIVEAMKGDNSKNAEKALLDWCQYILKSFPGIEIKSFQPNKWKDGYALNGIIHSFQPSLFNMNDLSKMGDAARLENAIYHAKHTFGVEPVFQPEDMINDLVDSKSFVIYISQLYMVLSSPTPSSKHDETLSKVEKAILDELQFLSSKHDSTLLQALQNPTLKDLKKRYRNYNVFFKELEAATERINSVKVDYECIMQSNNVTSEDKENVTLSFEKLINTYKTLQSNAQVARNAVQSKLVSHLIEQFDQVFEVIKQVKHDHDNISKTLNDEHSLFSEVQEKNVLCEKTIAVLSEMKPLVKSLNDLCEQLSRDQSINEPVKKKLHMAGNNVQNEFETLIVSLQKLLERSRKVLDEKKFKDKMKNWLSGIQSLQIWLKQSLQLKIDFNSEQLDYELNKIKACLSDVDLKWSEFLKLTTDWNETLCDIVKNNDYAVMQEDVQKDFADLHKMLIHSNNQCEMMISENLIKNQSNILQEWKSFFNPKYEEINLLENNLVKHPMEMDIKSAKHRKQDIKEYENKISSYVKEIELLKEKKLHIIKQKGFSVEIESTIEKDIEIVQNLLLNIKVAVKEFNKLFLDDYQKLKKRENNLFGNFVKKYEIILLWIQDNEANIEKFMSMENIFDCSKEVLSLLEEIMKYHEKIESILNEGNQALKSNCFGKSKSEKVNLQMSSLAKNWDKLADSVSLLEQKYISAMNEKSHLSSFKNKTDTLMCYVEEKIQIFHQIGKEADPKIALTCLENLIAELKENDSEFKRVYVDLDATLKNNNFSKTFLLLANTELSSVDKSWQTLCEEVQNAIIRLKAICERESDLEKQTMKGWSKMAHFISEWLEHAEILLETYSQLPNDLESLTNTMQKFEEVLINLTTEEKTVDEQLDYGELLIQNKSFKQSNINEMTDSINSFKTRKQSVKKKIQCLQSRIKELLEELQAIENAEFTSWVQQAKIVKQKLEEFDTKEKEVQTISDATKAADVQKEILFRLSSCEADMNALFIYGNALLKNKKLGEEKSFALNKETNEIKEHWDELNKTLSTINANYEKKLQLLHLQVNNKVISLVDKLNASCSWLDFVKAQVDNLISRRANKVSVLLSQEHALKKHFSDLDSKANEFEAIVKLADGVLKEITANNLNDQEVEQHLHQFKGKWSNLVDQLDSQFRSLYDEINSLLDDKKGQILKMLHLLKDNLNETQLNNNKQNIKRSINKIEELVLELSKLEKPVLKLFEHNASLNEVSMITGNEKLVLMQSCDDLLKEYKDCVHLFNEAKKNQQNGVLQFVTKETDSVINRLNKLNEMQNLLNEGLQNKNLKQYYSTCQNWLSEIEKQKEKLEELDGFINEICHFLPNGTKQIIDSAFQNLDHSKTVYEKVFERFNVLMLQLISQRLQLSGTGIQEITEEAANLEKKEFIRFEDTAGLLISLKNVVYKGDQIKFELDLITDQLNELKECGVLDALEYQKMTQRKRELSNGMQLLSSKFFIQKEKYLSFINNLVLKKLDDFSAWLPIMKKQSYENIKINASDITVLKNQLNEMKEIEQQIDENSFNSILFNKDVSINDVLNESLINQVNFAVEEWNFVQQWANKRKELLLYGFQKWEEFMQCKKDLLDYLQENEKDLLLWNQLDLNDSSNVEAKLNMLENITNAMQRRREHVINFNKVADDLLVIIGDDMNEINSVLSQVADVHDFWNRMVKNSIGYSKKLQKSRQMVIELEQGINVVDTWLTLTSSLLEIVTENLEIAQLEAILIEIKEKDCERNKIKECLESVSDWYAQLDGNDDTRSHFSVRKSVKELDEEYTDVIEKINNLNNLKGKGKLLWYRLKGNFNSTNDSNPIGSTKESGTTMFGRLVERTVSLFKTEKKVTPVTEE</sequence>
<dbReference type="Pfam" id="PF00307">
    <property type="entry name" value="CH"/>
    <property type="match status" value="2"/>
</dbReference>
<dbReference type="InterPro" id="IPR001715">
    <property type="entry name" value="CH_dom"/>
</dbReference>
<reference evidence="6" key="1">
    <citation type="submission" date="2025-08" db="UniProtKB">
        <authorList>
            <consortium name="RefSeq"/>
        </authorList>
    </citation>
    <scope>IDENTIFICATION</scope>
</reference>
<dbReference type="InterPro" id="IPR001589">
    <property type="entry name" value="Actinin_actin-bd_CS"/>
</dbReference>
<keyword evidence="1" id="KW-0677">Repeat</keyword>
<dbReference type="Proteomes" id="UP001652625">
    <property type="component" value="Chromosome 03"/>
</dbReference>
<protein>
    <submittedName>
        <fullName evidence="6">Interaptin isoform X3</fullName>
    </submittedName>
</protein>
<keyword evidence="2" id="KW-0009">Actin-binding</keyword>
<dbReference type="InterPro" id="IPR018159">
    <property type="entry name" value="Spectrin/alpha-actinin"/>
</dbReference>
<dbReference type="Gene3D" id="1.10.418.10">
    <property type="entry name" value="Calponin-like domain"/>
    <property type="match status" value="2"/>
</dbReference>
<evidence type="ECO:0000259" key="4">
    <source>
        <dbReference type="PROSITE" id="PS50021"/>
    </source>
</evidence>
<organism evidence="5 6">
    <name type="scientific">Hydra vulgaris</name>
    <name type="common">Hydra</name>
    <name type="synonym">Hydra attenuata</name>
    <dbReference type="NCBI Taxonomy" id="6087"/>
    <lineage>
        <taxon>Eukaryota</taxon>
        <taxon>Metazoa</taxon>
        <taxon>Cnidaria</taxon>
        <taxon>Hydrozoa</taxon>
        <taxon>Hydroidolina</taxon>
        <taxon>Anthoathecata</taxon>
        <taxon>Aplanulata</taxon>
        <taxon>Hydridae</taxon>
        <taxon>Hydra</taxon>
    </lineage>
</organism>
<dbReference type="PANTHER" id="PTHR11915">
    <property type="entry name" value="SPECTRIN/FILAMIN RELATED CYTOSKELETAL PROTEIN"/>
    <property type="match status" value="1"/>
</dbReference>
<dbReference type="SUPFAM" id="SSF47576">
    <property type="entry name" value="Calponin-homology domain, CH-domain"/>
    <property type="match status" value="1"/>
</dbReference>
<proteinExistence type="predicted"/>
<keyword evidence="5" id="KW-1185">Reference proteome</keyword>
<evidence type="ECO:0000313" key="5">
    <source>
        <dbReference type="Proteomes" id="UP001652625"/>
    </source>
</evidence>
<dbReference type="SMART" id="SM00033">
    <property type="entry name" value="CH"/>
    <property type="match status" value="2"/>
</dbReference>
<gene>
    <name evidence="6" type="primary">LOC105844135</name>
</gene>
<dbReference type="RefSeq" id="XP_065649139.1">
    <property type="nucleotide sequence ID" value="XM_065793067.1"/>
</dbReference>
<keyword evidence="3" id="KW-0175">Coiled coil</keyword>
<feature type="coiled-coil region" evidence="3">
    <location>
        <begin position="633"/>
        <end position="660"/>
    </location>
</feature>
<accession>A0ABM4BJC5</accession>
<dbReference type="PROSITE" id="PS50021">
    <property type="entry name" value="CH"/>
    <property type="match status" value="2"/>
</dbReference>
<name>A0ABM4BJC5_HYDVU</name>
<dbReference type="InterPro" id="IPR036872">
    <property type="entry name" value="CH_dom_sf"/>
</dbReference>
<dbReference type="Gene3D" id="1.20.58.60">
    <property type="match status" value="4"/>
</dbReference>
<feature type="domain" description="Calponin-homology (CH)" evidence="4">
    <location>
        <begin position="25"/>
        <end position="130"/>
    </location>
</feature>
<evidence type="ECO:0000313" key="6">
    <source>
        <dbReference type="RefSeq" id="XP_065649139.1"/>
    </source>
</evidence>
<dbReference type="SUPFAM" id="SSF46966">
    <property type="entry name" value="Spectrin repeat"/>
    <property type="match status" value="4"/>
</dbReference>
<evidence type="ECO:0000256" key="1">
    <source>
        <dbReference type="ARBA" id="ARBA00022737"/>
    </source>
</evidence>
<dbReference type="GeneID" id="105844135"/>
<evidence type="ECO:0000256" key="3">
    <source>
        <dbReference type="SAM" id="Coils"/>
    </source>
</evidence>
<evidence type="ECO:0000256" key="2">
    <source>
        <dbReference type="ARBA" id="ARBA00023203"/>
    </source>
</evidence>